<dbReference type="Proteomes" id="UP000000814">
    <property type="component" value="Chromosome"/>
</dbReference>
<dbReference type="PROSITE" id="PS50887">
    <property type="entry name" value="GGDEF"/>
    <property type="match status" value="1"/>
</dbReference>
<keyword evidence="2" id="KW-1003">Cell membrane</keyword>
<feature type="domain" description="GGDEF" evidence="7">
    <location>
        <begin position="227"/>
        <end position="361"/>
    </location>
</feature>
<name>Q97DD4_CLOAB</name>
<dbReference type="Pfam" id="PF07694">
    <property type="entry name" value="5TM-5TMR_LYT"/>
    <property type="match status" value="1"/>
</dbReference>
<evidence type="ECO:0000256" key="2">
    <source>
        <dbReference type="ARBA" id="ARBA00022475"/>
    </source>
</evidence>
<evidence type="ECO:0000259" key="7">
    <source>
        <dbReference type="PROSITE" id="PS50887"/>
    </source>
</evidence>
<dbReference type="OrthoDB" id="9805474at2"/>
<dbReference type="Pfam" id="PF00990">
    <property type="entry name" value="GGDEF"/>
    <property type="match status" value="1"/>
</dbReference>
<accession>Q97DD4</accession>
<reference evidence="8 9" key="1">
    <citation type="journal article" date="2001" name="J. Bacteriol.">
        <title>Genome sequence and comparative analysis of the solvent-producing bacterium Clostridium acetobutylicum.</title>
        <authorList>
            <person name="Nolling J."/>
            <person name="Breton G."/>
            <person name="Omelchenko M.V."/>
            <person name="Makarova K.S."/>
            <person name="Zeng Q."/>
            <person name="Gibson R."/>
            <person name="Lee H.M."/>
            <person name="Dubois J."/>
            <person name="Qiu D."/>
            <person name="Hitti J."/>
            <person name="Wolf Y.I."/>
            <person name="Tatusov R.L."/>
            <person name="Sabathe F."/>
            <person name="Doucette-Stamm L."/>
            <person name="Soucaille P."/>
            <person name="Daly M.J."/>
            <person name="Bennett G.N."/>
            <person name="Koonin E.V."/>
            <person name="Smith D.R."/>
        </authorList>
    </citation>
    <scope>NUCLEOTIDE SEQUENCE [LARGE SCALE GENOMIC DNA]</scope>
    <source>
        <strain evidence="9">ATCC 824 / DSM 792 / JCM 1419 / LMG 5710 / VKM B-1787</strain>
    </source>
</reference>
<feature type="transmembrane region" description="Helical" evidence="6">
    <location>
        <begin position="133"/>
        <end position="151"/>
    </location>
</feature>
<dbReference type="HOGENOM" id="CLU_000445_11_1_9"/>
<comment type="subcellular location">
    <subcellularLocation>
        <location evidence="1">Cell membrane</location>
        <topology evidence="1">Multi-pass membrane protein</topology>
    </subcellularLocation>
</comment>
<evidence type="ECO:0000313" key="8">
    <source>
        <dbReference type="EMBL" id="AAK81469.1"/>
    </source>
</evidence>
<dbReference type="Gene3D" id="3.30.70.270">
    <property type="match status" value="1"/>
</dbReference>
<keyword evidence="9" id="KW-1185">Reference proteome</keyword>
<keyword evidence="4 6" id="KW-1133">Transmembrane helix</keyword>
<feature type="transmembrane region" description="Helical" evidence="6">
    <location>
        <begin position="5"/>
        <end position="22"/>
    </location>
</feature>
<dbReference type="InterPro" id="IPR029787">
    <property type="entry name" value="Nucleotide_cyclase"/>
</dbReference>
<feature type="transmembrane region" description="Helical" evidence="6">
    <location>
        <begin position="67"/>
        <end position="93"/>
    </location>
</feature>
<dbReference type="InterPro" id="IPR011620">
    <property type="entry name" value="Sig_transdc_His_kinase_LytS_TM"/>
</dbReference>
<protein>
    <submittedName>
        <fullName evidence="8">Membrane associated GGDEF domain containing protein</fullName>
    </submittedName>
</protein>
<evidence type="ECO:0000256" key="3">
    <source>
        <dbReference type="ARBA" id="ARBA00022692"/>
    </source>
</evidence>
<proteinExistence type="predicted"/>
<dbReference type="SMART" id="SM00267">
    <property type="entry name" value="GGDEF"/>
    <property type="match status" value="1"/>
</dbReference>
<evidence type="ECO:0000313" key="9">
    <source>
        <dbReference type="Proteomes" id="UP000000814"/>
    </source>
</evidence>
<dbReference type="InterPro" id="IPR000160">
    <property type="entry name" value="GGDEF_dom"/>
</dbReference>
<dbReference type="KEGG" id="cac:CA_C3544"/>
<organism evidence="8 9">
    <name type="scientific">Clostridium acetobutylicum (strain ATCC 824 / DSM 792 / JCM 1419 / IAM 19013 / LMG 5710 / NBRC 13948 / NRRL B-527 / VKM B-1787 / 2291 / W)</name>
    <dbReference type="NCBI Taxonomy" id="272562"/>
    <lineage>
        <taxon>Bacteria</taxon>
        <taxon>Bacillati</taxon>
        <taxon>Bacillota</taxon>
        <taxon>Clostridia</taxon>
        <taxon>Eubacteriales</taxon>
        <taxon>Clostridiaceae</taxon>
        <taxon>Clostridium</taxon>
    </lineage>
</organism>
<dbReference type="SUPFAM" id="SSF55073">
    <property type="entry name" value="Nucleotide cyclase"/>
    <property type="match status" value="1"/>
</dbReference>
<dbReference type="STRING" id="272562.CA_C3544"/>
<evidence type="ECO:0000256" key="4">
    <source>
        <dbReference type="ARBA" id="ARBA00022989"/>
    </source>
</evidence>
<feature type="transmembrane region" description="Helical" evidence="6">
    <location>
        <begin position="99"/>
        <end position="121"/>
    </location>
</feature>
<dbReference type="GO" id="GO:1902201">
    <property type="term" value="P:negative regulation of bacterial-type flagellum-dependent cell motility"/>
    <property type="evidence" value="ECO:0007669"/>
    <property type="project" value="TreeGrafter"/>
</dbReference>
<evidence type="ECO:0000256" key="5">
    <source>
        <dbReference type="ARBA" id="ARBA00023136"/>
    </source>
</evidence>
<dbReference type="GeneID" id="45000035"/>
<dbReference type="CDD" id="cd01949">
    <property type="entry name" value="GGDEF"/>
    <property type="match status" value="1"/>
</dbReference>
<evidence type="ECO:0000256" key="1">
    <source>
        <dbReference type="ARBA" id="ARBA00004651"/>
    </source>
</evidence>
<dbReference type="PANTHER" id="PTHR45138:SF9">
    <property type="entry name" value="DIGUANYLATE CYCLASE DGCM-RELATED"/>
    <property type="match status" value="1"/>
</dbReference>
<keyword evidence="5 6" id="KW-0472">Membrane</keyword>
<dbReference type="GO" id="GO:0005886">
    <property type="term" value="C:plasma membrane"/>
    <property type="evidence" value="ECO:0007669"/>
    <property type="project" value="UniProtKB-SubCell"/>
</dbReference>
<dbReference type="GO" id="GO:0052621">
    <property type="term" value="F:diguanylate cyclase activity"/>
    <property type="evidence" value="ECO:0007669"/>
    <property type="project" value="TreeGrafter"/>
</dbReference>
<feature type="transmembrane region" description="Helical" evidence="6">
    <location>
        <begin position="163"/>
        <end position="183"/>
    </location>
</feature>
<dbReference type="PATRIC" id="fig|272562.8.peg.3733"/>
<dbReference type="GO" id="GO:0071555">
    <property type="term" value="P:cell wall organization"/>
    <property type="evidence" value="ECO:0007669"/>
    <property type="project" value="InterPro"/>
</dbReference>
<evidence type="ECO:0000256" key="6">
    <source>
        <dbReference type="SAM" id="Phobius"/>
    </source>
</evidence>
<sequence>MINEFFINVLLLIAFTFIGGSILKETPKDKVRTIWGKVIVGVFCGFAGILLLMYSKHIKNTDTLIDLRAYAVMIASYTAGTLPTIISGIMIMLYRVFHFGVSVSSIVAAFRILSYIIFFYIVDRKIKSERKRWFYKMVFTLLMINVTDYYMLRKVDGIIDVLVQYSIIILVSGILQYMLLDYVKTSNKLYRRYKRDSTKDFLTGLSNVRQFDKVFSTARERVKQNNESLSCIMIDIDYFKKINDTYGHAIGDVILRELSKVLMKNVRGRDLVARVGGEEFCILLFNCSREKTFQIACRINKEVAEHKFFIGEDEFINITVSVGLSIYPEITPEIEDLRERADAALYAAKRSGRNKVSDSIIPFKIGV</sequence>
<dbReference type="GO" id="GO:0043709">
    <property type="term" value="P:cell adhesion involved in single-species biofilm formation"/>
    <property type="evidence" value="ECO:0007669"/>
    <property type="project" value="TreeGrafter"/>
</dbReference>
<dbReference type="InterPro" id="IPR050469">
    <property type="entry name" value="Diguanylate_Cyclase"/>
</dbReference>
<dbReference type="NCBIfam" id="TIGR00254">
    <property type="entry name" value="GGDEF"/>
    <property type="match status" value="1"/>
</dbReference>
<dbReference type="RefSeq" id="WP_010966809.1">
    <property type="nucleotide sequence ID" value="NC_003030.1"/>
</dbReference>
<dbReference type="eggNOG" id="COG3706">
    <property type="taxonomic scope" value="Bacteria"/>
</dbReference>
<dbReference type="PANTHER" id="PTHR45138">
    <property type="entry name" value="REGULATORY COMPONENTS OF SENSORY TRANSDUCTION SYSTEM"/>
    <property type="match status" value="1"/>
</dbReference>
<dbReference type="EMBL" id="AE001437">
    <property type="protein sequence ID" value="AAK81469.1"/>
    <property type="molecule type" value="Genomic_DNA"/>
</dbReference>
<gene>
    <name evidence="8" type="ordered locus">CA_C3544</name>
</gene>
<dbReference type="PIR" id="B97335">
    <property type="entry name" value="B97335"/>
</dbReference>
<dbReference type="InterPro" id="IPR043128">
    <property type="entry name" value="Rev_trsase/Diguanyl_cyclase"/>
</dbReference>
<dbReference type="GO" id="GO:0000155">
    <property type="term" value="F:phosphorelay sensor kinase activity"/>
    <property type="evidence" value="ECO:0007669"/>
    <property type="project" value="InterPro"/>
</dbReference>
<dbReference type="AlphaFoldDB" id="Q97DD4"/>
<keyword evidence="3 6" id="KW-0812">Transmembrane</keyword>
<feature type="transmembrane region" description="Helical" evidence="6">
    <location>
        <begin position="34"/>
        <end position="55"/>
    </location>
</feature>
<dbReference type="FunFam" id="3.30.70.270:FF:000001">
    <property type="entry name" value="Diguanylate cyclase domain protein"/>
    <property type="match status" value="1"/>
</dbReference>